<name>A0AAE9KIA8_9CAUD</name>
<sequence length="469" mass="52047">MALRPLLGRIWAQSGKRSDPGREKYLQGWTAEIPTYEVLNFLQYQIDLALLAQTERGAPEWGADVAYYKGALAWDDTDNTVYIAKVANPNRNLKPSANSAQWEPSAIQVTVKDFEAQEKRFNDHVARVDNPHKVTAQLAGTYTRAQIDTKVTAVQKNTDDHKADKNNPHGTTAALIGAVPITGGTYTGDVTFSTEETKFNPNAGDYAVRADAGFFGLRQGTTKLGIEKSTKRAIIQDGNNVDYLMSESEYVEKRRTIEHEYAVPTPDCWIDALSDIHLKQGFGFTDFVRPASSPYVNKSGQHLTAAAGMPCHEPLGLRLTGSGDEYLRADAMLNYAGYQDATIFIEGVWGGGLCWLLWDNSGRNDRITIDEQGVLRVYYNDNGGQERIFTVGTVQTGAVFRFVVSYNAITTWTYLNGVPGPKQDLAFTPSQAYTDMYFGTTASDGPGIWWLRTFQTWNRVLTPEQISTL</sequence>
<evidence type="ECO:0008006" key="3">
    <source>
        <dbReference type="Google" id="ProtNLM"/>
    </source>
</evidence>
<accession>A0AAE9KIA8</accession>
<dbReference type="EMBL" id="OM810291">
    <property type="protein sequence ID" value="UOT58053.1"/>
    <property type="molecule type" value="Genomic_DNA"/>
</dbReference>
<dbReference type="RefSeq" id="YP_010656762.1">
    <property type="nucleotide sequence ID" value="NC_070840.1"/>
</dbReference>
<keyword evidence="2" id="KW-1185">Reference proteome</keyword>
<organism evidence="1 2">
    <name type="scientific">Aeromonas phage ZPAH14</name>
    <dbReference type="NCBI Taxonomy" id="2924887"/>
    <lineage>
        <taxon>Viruses</taxon>
        <taxon>Duplodnaviria</taxon>
        <taxon>Heunggongvirae</taxon>
        <taxon>Uroviricota</taxon>
        <taxon>Caudoviricetes</taxon>
        <taxon>Chaseviridae</taxon>
        <taxon>Nefertitivirinae</taxon>
        <taxon>Shantouvirus</taxon>
        <taxon>Shantouvirus ZPAH14</taxon>
    </lineage>
</organism>
<dbReference type="SUPFAM" id="SSF49899">
    <property type="entry name" value="Concanavalin A-like lectins/glucanases"/>
    <property type="match status" value="1"/>
</dbReference>
<dbReference type="GeneID" id="77932656"/>
<dbReference type="KEGG" id="vg:77932656"/>
<evidence type="ECO:0000313" key="2">
    <source>
        <dbReference type="Proteomes" id="UP000830307"/>
    </source>
</evidence>
<dbReference type="Gene3D" id="2.60.120.200">
    <property type="match status" value="1"/>
</dbReference>
<dbReference type="InterPro" id="IPR013320">
    <property type="entry name" value="ConA-like_dom_sf"/>
</dbReference>
<proteinExistence type="predicted"/>
<protein>
    <recommendedName>
        <fullName evidence="3">Tail fiber protein</fullName>
    </recommendedName>
</protein>
<reference evidence="1" key="1">
    <citation type="submission" date="2022-02" db="EMBL/GenBank/DDBJ databases">
        <title>The Aeromonas hydrophila phage ZPAH14.</title>
        <authorList>
            <person name="Li J."/>
        </authorList>
    </citation>
    <scope>NUCLEOTIDE SEQUENCE</scope>
</reference>
<dbReference type="Proteomes" id="UP000830307">
    <property type="component" value="Segment"/>
</dbReference>
<evidence type="ECO:0000313" key="1">
    <source>
        <dbReference type="EMBL" id="UOT58053.1"/>
    </source>
</evidence>